<dbReference type="InterPro" id="IPR036259">
    <property type="entry name" value="MFS_trans_sf"/>
</dbReference>
<keyword evidence="9" id="KW-1185">Reference proteome</keyword>
<feature type="transmembrane region" description="Helical" evidence="7">
    <location>
        <begin position="99"/>
        <end position="124"/>
    </location>
</feature>
<reference evidence="9" key="1">
    <citation type="journal article" date="2019" name="Int. J. Syst. Evol. Microbiol.">
        <title>The Global Catalogue of Microorganisms (GCM) 10K type strain sequencing project: providing services to taxonomists for standard genome sequencing and annotation.</title>
        <authorList>
            <consortium name="The Broad Institute Genomics Platform"/>
            <consortium name="The Broad Institute Genome Sequencing Center for Infectious Disease"/>
            <person name="Wu L."/>
            <person name="Ma J."/>
        </authorList>
    </citation>
    <scope>NUCLEOTIDE SEQUENCE [LARGE SCALE GENOMIC DNA]</scope>
    <source>
        <strain evidence="9">JCM 18657</strain>
    </source>
</reference>
<feature type="transmembrane region" description="Helical" evidence="7">
    <location>
        <begin position="164"/>
        <end position="184"/>
    </location>
</feature>
<dbReference type="Pfam" id="PF07690">
    <property type="entry name" value="MFS_1"/>
    <property type="match status" value="1"/>
</dbReference>
<dbReference type="PANTHER" id="PTHR43266">
    <property type="entry name" value="MACROLIDE-EFFLUX PROTEIN"/>
    <property type="match status" value="1"/>
</dbReference>
<evidence type="ECO:0000256" key="6">
    <source>
        <dbReference type="ARBA" id="ARBA00023136"/>
    </source>
</evidence>
<keyword evidence="2" id="KW-0813">Transport</keyword>
<keyword evidence="6 7" id="KW-0472">Membrane</keyword>
<proteinExistence type="predicted"/>
<dbReference type="Gene3D" id="1.20.1250.20">
    <property type="entry name" value="MFS general substrate transporter like domains"/>
    <property type="match status" value="1"/>
</dbReference>
<feature type="transmembrane region" description="Helical" evidence="7">
    <location>
        <begin position="367"/>
        <end position="385"/>
    </location>
</feature>
<protein>
    <submittedName>
        <fullName evidence="8">MFS transporter</fullName>
    </submittedName>
</protein>
<feature type="transmembrane region" description="Helical" evidence="7">
    <location>
        <begin position="300"/>
        <end position="319"/>
    </location>
</feature>
<evidence type="ECO:0000313" key="9">
    <source>
        <dbReference type="Proteomes" id="UP001596528"/>
    </source>
</evidence>
<dbReference type="RefSeq" id="WP_138788972.1">
    <property type="nucleotide sequence ID" value="NZ_JBHTGQ010000002.1"/>
</dbReference>
<dbReference type="CDD" id="cd06173">
    <property type="entry name" value="MFS_MefA_like"/>
    <property type="match status" value="1"/>
</dbReference>
<evidence type="ECO:0000256" key="5">
    <source>
        <dbReference type="ARBA" id="ARBA00022989"/>
    </source>
</evidence>
<dbReference type="EMBL" id="JBHTGQ010000002">
    <property type="protein sequence ID" value="MFC7748426.1"/>
    <property type="molecule type" value="Genomic_DNA"/>
</dbReference>
<feature type="transmembrane region" description="Helical" evidence="7">
    <location>
        <begin position="391"/>
        <end position="410"/>
    </location>
</feature>
<evidence type="ECO:0000256" key="1">
    <source>
        <dbReference type="ARBA" id="ARBA00004651"/>
    </source>
</evidence>
<sequence>MWSNRNVWIVLTGEFVAGIGLWTAIVANLEFMQRLVPSDFLKSLLLFAGLLSSVLVGPYAGRLIDRSGKKSILLGAGVGRILSVCAMFAALAFDSVGWMLVSLVVLQVSGAFYFPTLQAVLPAIVAGDKLLALNGVFMNVTTVARIAGTGLAGILLTFLSLRGLYLSSMAAYVALLAATALLRLDGTGPSSAKRGAEAPDASAQIASATVSGRKADGSAGDDSFRSLLRRLREWPSIVPLLVLTVVPTLLIGGFNLLVIEISELQGAPEMKGWFYTAEGVSFILGAFAAKRLTKGKPGRLLLPMAAIMTASLFTLHWAAIPGIPFVTFALFGFAAGVFFPIAATLFQTKVPAEYHGRFFSFRNMFDRVLFQIVLLMTGFFLDTIGLPRMGLLFGCLSLAILTTVFLAGSFGRDRLMATKPDVLTKQTGE</sequence>
<organism evidence="8 9">
    <name type="scientific">Paenibacillus thermoaerophilus</name>
    <dbReference type="NCBI Taxonomy" id="1215385"/>
    <lineage>
        <taxon>Bacteria</taxon>
        <taxon>Bacillati</taxon>
        <taxon>Bacillota</taxon>
        <taxon>Bacilli</taxon>
        <taxon>Bacillales</taxon>
        <taxon>Paenibacillaceae</taxon>
        <taxon>Paenibacillus</taxon>
    </lineage>
</organism>
<comment type="subcellular location">
    <subcellularLocation>
        <location evidence="1">Cell membrane</location>
        <topology evidence="1">Multi-pass membrane protein</topology>
    </subcellularLocation>
</comment>
<gene>
    <name evidence="8" type="ORF">ACFQWB_00510</name>
</gene>
<feature type="transmembrane region" description="Helical" evidence="7">
    <location>
        <begin position="325"/>
        <end position="346"/>
    </location>
</feature>
<accession>A0ABW2UX05</accession>
<evidence type="ECO:0000256" key="3">
    <source>
        <dbReference type="ARBA" id="ARBA00022475"/>
    </source>
</evidence>
<dbReference type="SUPFAM" id="SSF103473">
    <property type="entry name" value="MFS general substrate transporter"/>
    <property type="match status" value="1"/>
</dbReference>
<feature type="transmembrane region" description="Helical" evidence="7">
    <location>
        <begin position="7"/>
        <end position="28"/>
    </location>
</feature>
<feature type="transmembrane region" description="Helical" evidence="7">
    <location>
        <begin position="270"/>
        <end position="288"/>
    </location>
</feature>
<keyword evidence="4 7" id="KW-0812">Transmembrane</keyword>
<name>A0ABW2UX05_9BACL</name>
<evidence type="ECO:0000313" key="8">
    <source>
        <dbReference type="EMBL" id="MFC7748426.1"/>
    </source>
</evidence>
<keyword evidence="3" id="KW-1003">Cell membrane</keyword>
<dbReference type="Proteomes" id="UP001596528">
    <property type="component" value="Unassembled WGS sequence"/>
</dbReference>
<feature type="transmembrane region" description="Helical" evidence="7">
    <location>
        <begin position="40"/>
        <end position="60"/>
    </location>
</feature>
<evidence type="ECO:0000256" key="4">
    <source>
        <dbReference type="ARBA" id="ARBA00022692"/>
    </source>
</evidence>
<dbReference type="PANTHER" id="PTHR43266:SF7">
    <property type="entry name" value="TRANSPORTER, PUTATIVE-RELATED"/>
    <property type="match status" value="1"/>
</dbReference>
<feature type="transmembrane region" description="Helical" evidence="7">
    <location>
        <begin position="136"/>
        <end position="158"/>
    </location>
</feature>
<keyword evidence="5 7" id="KW-1133">Transmembrane helix</keyword>
<feature type="transmembrane region" description="Helical" evidence="7">
    <location>
        <begin position="72"/>
        <end position="93"/>
    </location>
</feature>
<feature type="transmembrane region" description="Helical" evidence="7">
    <location>
        <begin position="237"/>
        <end position="258"/>
    </location>
</feature>
<comment type="caution">
    <text evidence="8">The sequence shown here is derived from an EMBL/GenBank/DDBJ whole genome shotgun (WGS) entry which is preliminary data.</text>
</comment>
<evidence type="ECO:0000256" key="7">
    <source>
        <dbReference type="SAM" id="Phobius"/>
    </source>
</evidence>
<dbReference type="InterPro" id="IPR011701">
    <property type="entry name" value="MFS"/>
</dbReference>
<evidence type="ECO:0000256" key="2">
    <source>
        <dbReference type="ARBA" id="ARBA00022448"/>
    </source>
</evidence>